<dbReference type="EMBL" id="CP133621">
    <property type="protein sequence ID" value="WMV49233.1"/>
    <property type="molecule type" value="Genomic_DNA"/>
</dbReference>
<feature type="compositionally biased region" description="Basic residues" evidence="1">
    <location>
        <begin position="316"/>
        <end position="328"/>
    </location>
</feature>
<evidence type="ECO:0000259" key="2">
    <source>
        <dbReference type="Pfam" id="PF24925"/>
    </source>
</evidence>
<protein>
    <recommendedName>
        <fullName evidence="2">DUF7746 domain-containing protein</fullName>
    </recommendedName>
</protein>
<keyword evidence="4" id="KW-1185">Reference proteome</keyword>
<dbReference type="AlphaFoldDB" id="A0AAF0ZTJ8"/>
<organism evidence="3 4">
    <name type="scientific">Solanum verrucosum</name>
    <dbReference type="NCBI Taxonomy" id="315347"/>
    <lineage>
        <taxon>Eukaryota</taxon>
        <taxon>Viridiplantae</taxon>
        <taxon>Streptophyta</taxon>
        <taxon>Embryophyta</taxon>
        <taxon>Tracheophyta</taxon>
        <taxon>Spermatophyta</taxon>
        <taxon>Magnoliopsida</taxon>
        <taxon>eudicotyledons</taxon>
        <taxon>Gunneridae</taxon>
        <taxon>Pentapetalae</taxon>
        <taxon>asterids</taxon>
        <taxon>lamiids</taxon>
        <taxon>Solanales</taxon>
        <taxon>Solanaceae</taxon>
        <taxon>Solanoideae</taxon>
        <taxon>Solaneae</taxon>
        <taxon>Solanum</taxon>
    </lineage>
</organism>
<feature type="compositionally biased region" description="Basic and acidic residues" evidence="1">
    <location>
        <begin position="304"/>
        <end position="315"/>
    </location>
</feature>
<evidence type="ECO:0000313" key="3">
    <source>
        <dbReference type="EMBL" id="WMV49233.1"/>
    </source>
</evidence>
<dbReference type="PANTHER" id="PTHR33054">
    <property type="entry name" value="CCHC-TYPE DOMAIN-CONTAINING PROTEIN"/>
    <property type="match status" value="1"/>
</dbReference>
<dbReference type="InterPro" id="IPR056648">
    <property type="entry name" value="DUF7746"/>
</dbReference>
<dbReference type="PANTHER" id="PTHR33054:SF12">
    <property type="entry name" value="ZINC KNUCKLE FAMILY PROTEIN"/>
    <property type="match status" value="1"/>
</dbReference>
<proteinExistence type="predicted"/>
<reference evidence="3" key="1">
    <citation type="submission" date="2023-08" db="EMBL/GenBank/DDBJ databases">
        <title>A de novo genome assembly of Solanum verrucosum Schlechtendal, a Mexican diploid species geographically isolated from the other diploid A-genome species in potato relatives.</title>
        <authorList>
            <person name="Hosaka K."/>
        </authorList>
    </citation>
    <scope>NUCLEOTIDE SEQUENCE</scope>
    <source>
        <tissue evidence="3">Young leaves</tissue>
    </source>
</reference>
<accession>A0AAF0ZTJ8</accession>
<sequence>MVKSASGHALDIKYKLPKPSTSKTNSEALSMSTSVQSPLEIKDFKFKSIYDFEELLDKKFSDFSTKPMDLSKNFADEMENTFDFKNHVSLEFNKLRGYPKNNSGNPKFAHKPSRKIYYYSRPTPQEVLIEERDWNQTNTSYSGSEIYECNLDGLTDKRLTIFVHRMLMYATICKNIKNTDRNICKMIIAGFTGQLRGLWDNYMSLEQKVVVINATFSGEGVDNLGMAPVANREDTVYTLVLTILEHFNGRFTNQYENEGINLCNELKLSRQLKVDKLKERSQIGDFCTQFGLPDAPANNKKKHMDSNDSRNLDKCYRKKSPRYRSKED</sequence>
<feature type="region of interest" description="Disordered" evidence="1">
    <location>
        <begin position="293"/>
        <end position="328"/>
    </location>
</feature>
<dbReference type="Pfam" id="PF24925">
    <property type="entry name" value="DUF7746"/>
    <property type="match status" value="1"/>
</dbReference>
<feature type="domain" description="DUF7746" evidence="2">
    <location>
        <begin position="141"/>
        <end position="215"/>
    </location>
</feature>
<name>A0AAF0ZTJ8_SOLVR</name>
<gene>
    <name evidence="3" type="ORF">MTR67_042618</name>
</gene>
<dbReference type="Proteomes" id="UP001234989">
    <property type="component" value="Chromosome 10"/>
</dbReference>
<evidence type="ECO:0000256" key="1">
    <source>
        <dbReference type="SAM" id="MobiDB-lite"/>
    </source>
</evidence>
<evidence type="ECO:0000313" key="4">
    <source>
        <dbReference type="Proteomes" id="UP001234989"/>
    </source>
</evidence>